<name>A0A545ANS3_9ACTN</name>
<dbReference type="RefSeq" id="WP_142706454.1">
    <property type="nucleotide sequence ID" value="NZ_VIRS01000015.1"/>
</dbReference>
<gene>
    <name evidence="1" type="ORF">FL583_21230</name>
</gene>
<sequence length="101" mass="11423">MTKWPAPECTLPTAERPFRVAEFDALLRTARQTERVTKAHGRVLLAERARARAEDLTARETECCSFFRFRFRSAPSGFWLDITVPDEQVAVLDALLGPAES</sequence>
<dbReference type="OrthoDB" id="8421706at2"/>
<proteinExistence type="predicted"/>
<dbReference type="Proteomes" id="UP000317982">
    <property type="component" value="Unassembled WGS sequence"/>
</dbReference>
<dbReference type="EMBL" id="VIRS01000015">
    <property type="protein sequence ID" value="TQS42967.1"/>
    <property type="molecule type" value="Genomic_DNA"/>
</dbReference>
<accession>A0A545ANS3</accession>
<comment type="caution">
    <text evidence="1">The sequence shown here is derived from an EMBL/GenBank/DDBJ whole genome shotgun (WGS) entry which is preliminary data.</text>
</comment>
<dbReference type="AlphaFoldDB" id="A0A545ANS3"/>
<evidence type="ECO:0000313" key="2">
    <source>
        <dbReference type="Proteomes" id="UP000317982"/>
    </source>
</evidence>
<reference evidence="1 2" key="1">
    <citation type="submission" date="2019-07" db="EMBL/GenBank/DDBJ databases">
        <title>Cryptosporangium phraense sp. nov., isolated from plant litter.</title>
        <authorList>
            <person name="Suriyachadkun C."/>
        </authorList>
    </citation>
    <scope>NUCLEOTIDE SEQUENCE [LARGE SCALE GENOMIC DNA]</scope>
    <source>
        <strain evidence="1 2">A-T 5661</strain>
    </source>
</reference>
<keyword evidence="2" id="KW-1185">Reference proteome</keyword>
<protein>
    <submittedName>
        <fullName evidence="1">Uncharacterized protein</fullName>
    </submittedName>
</protein>
<dbReference type="InParanoid" id="A0A545ANS3"/>
<evidence type="ECO:0000313" key="1">
    <source>
        <dbReference type="EMBL" id="TQS42967.1"/>
    </source>
</evidence>
<organism evidence="1 2">
    <name type="scientific">Cryptosporangium phraense</name>
    <dbReference type="NCBI Taxonomy" id="2593070"/>
    <lineage>
        <taxon>Bacteria</taxon>
        <taxon>Bacillati</taxon>
        <taxon>Actinomycetota</taxon>
        <taxon>Actinomycetes</taxon>
        <taxon>Cryptosporangiales</taxon>
        <taxon>Cryptosporangiaceae</taxon>
        <taxon>Cryptosporangium</taxon>
    </lineage>
</organism>